<dbReference type="Gene3D" id="3.20.20.100">
    <property type="entry name" value="NADP-dependent oxidoreductase domain"/>
    <property type="match status" value="1"/>
</dbReference>
<evidence type="ECO:0000256" key="1">
    <source>
        <dbReference type="ARBA" id="ARBA00023002"/>
    </source>
</evidence>
<protein>
    <submittedName>
        <fullName evidence="6">Putative aldo/keto reductase family</fullName>
    </submittedName>
</protein>
<evidence type="ECO:0000313" key="6">
    <source>
        <dbReference type="EMBL" id="JAB58228.1"/>
    </source>
</evidence>
<dbReference type="FunFam" id="3.20.20.100:FF:000002">
    <property type="entry name" value="2,5-diketo-D-gluconic acid reductase A"/>
    <property type="match status" value="1"/>
</dbReference>
<evidence type="ECO:0000256" key="4">
    <source>
        <dbReference type="PIRSR" id="PIRSR000097-3"/>
    </source>
</evidence>
<dbReference type="AlphaFoldDB" id="U5EW11"/>
<dbReference type="PRINTS" id="PR00069">
    <property type="entry name" value="ALDKETRDTASE"/>
</dbReference>
<dbReference type="InterPro" id="IPR018170">
    <property type="entry name" value="Aldo/ket_reductase_CS"/>
</dbReference>
<dbReference type="EMBL" id="GANO01001643">
    <property type="protein sequence ID" value="JAB58228.1"/>
    <property type="molecule type" value="mRNA"/>
</dbReference>
<accession>U5EW11</accession>
<dbReference type="InterPro" id="IPR023210">
    <property type="entry name" value="NADP_OxRdtase_dom"/>
</dbReference>
<feature type="active site" description="Proton donor" evidence="2">
    <location>
        <position position="44"/>
    </location>
</feature>
<dbReference type="PROSITE" id="PS00798">
    <property type="entry name" value="ALDOKETO_REDUCTASE_1"/>
    <property type="match status" value="1"/>
</dbReference>
<dbReference type="PROSITE" id="PS00062">
    <property type="entry name" value="ALDOKETO_REDUCTASE_2"/>
    <property type="match status" value="1"/>
</dbReference>
<feature type="domain" description="NADP-dependent oxidoreductase" evidence="5">
    <location>
        <begin position="11"/>
        <end position="285"/>
    </location>
</feature>
<dbReference type="PIRSF" id="PIRSF000097">
    <property type="entry name" value="AKR"/>
    <property type="match status" value="1"/>
</dbReference>
<keyword evidence="1" id="KW-0560">Oxidoreductase</keyword>
<dbReference type="PANTHER" id="PTHR11732">
    <property type="entry name" value="ALDO/KETO REDUCTASE"/>
    <property type="match status" value="1"/>
</dbReference>
<feature type="non-terminal residue" evidence="6">
    <location>
        <position position="1"/>
    </location>
</feature>
<feature type="binding site" evidence="3">
    <location>
        <position position="106"/>
    </location>
    <ligand>
        <name>substrate</name>
    </ligand>
</feature>
<organism evidence="6">
    <name type="scientific">Corethrella appendiculata</name>
    <dbReference type="NCBI Taxonomy" id="1370023"/>
    <lineage>
        <taxon>Eukaryota</taxon>
        <taxon>Metazoa</taxon>
        <taxon>Ecdysozoa</taxon>
        <taxon>Arthropoda</taxon>
        <taxon>Hexapoda</taxon>
        <taxon>Insecta</taxon>
        <taxon>Pterygota</taxon>
        <taxon>Neoptera</taxon>
        <taxon>Endopterygota</taxon>
        <taxon>Diptera</taxon>
        <taxon>Nematocera</taxon>
        <taxon>Culicoidea</taxon>
        <taxon>Chaoboridae</taxon>
        <taxon>Corethrella</taxon>
    </lineage>
</organism>
<dbReference type="InterPro" id="IPR020471">
    <property type="entry name" value="AKR"/>
</dbReference>
<dbReference type="GO" id="GO:0016616">
    <property type="term" value="F:oxidoreductase activity, acting on the CH-OH group of donors, NAD or NADP as acceptor"/>
    <property type="evidence" value="ECO:0007669"/>
    <property type="project" value="UniProtKB-ARBA"/>
</dbReference>
<evidence type="ECO:0000256" key="3">
    <source>
        <dbReference type="PIRSR" id="PIRSR000097-2"/>
    </source>
</evidence>
<evidence type="ECO:0000256" key="2">
    <source>
        <dbReference type="PIRSR" id="PIRSR000097-1"/>
    </source>
</evidence>
<dbReference type="Pfam" id="PF00248">
    <property type="entry name" value="Aldo_ket_red"/>
    <property type="match status" value="1"/>
</dbReference>
<dbReference type="SUPFAM" id="SSF51430">
    <property type="entry name" value="NAD(P)-linked oxidoreductase"/>
    <property type="match status" value="1"/>
</dbReference>
<sequence length="305" mass="34907">ELSNGSEIPAIGFGTYKLTGNESVELIKHAIKTGYRLFDTAFAYGNEAVLGKALKESFADDTVRRSDVYIVTKLGACFHSRDNVIKSCELSLAKLKLDYVDLFLIHSPASLKYHNDETLRPLDKDGNLDFDQIDPLETWKGMEDCYRKGLTKNIGVSNFNILQLQEILNNSEVKPIVNQVECSVGFNQIELRNFCEKNGITVMAYTPLGRPNFDLKTPKYFFDKQFLEIAQKYGKQPAQIALRYLIQCKIIPIPKTQTQSRMEENFNIFDFQLNDDEIDLINSLNTGERLIKLDAYIPHKYYPFN</sequence>
<name>U5EW11_9DIPT</name>
<dbReference type="InterPro" id="IPR036812">
    <property type="entry name" value="NAD(P)_OxRdtase_dom_sf"/>
</dbReference>
<feature type="site" description="Lowers pKa of active site Tyr" evidence="4">
    <location>
        <position position="73"/>
    </location>
</feature>
<evidence type="ECO:0000259" key="5">
    <source>
        <dbReference type="Pfam" id="PF00248"/>
    </source>
</evidence>
<reference evidence="6" key="1">
    <citation type="journal article" date="2014" name="Insect Biochem. Mol. Biol.">
        <title>An insight into the sialome of the frog biting fly, Corethrella appendiculata.</title>
        <authorList>
            <person name="Ribeiro J.M.C."/>
            <person name="Chagas A.C."/>
            <person name="Pham V.M."/>
            <person name="Lounibos L.P."/>
            <person name="Calvo E."/>
        </authorList>
    </citation>
    <scope>NUCLEOTIDE SEQUENCE</scope>
    <source>
        <tissue evidence="6">Salivary glands</tissue>
    </source>
</reference>
<proteinExistence type="evidence at transcript level"/>